<evidence type="ECO:0000313" key="2">
    <source>
        <dbReference type="EMBL" id="BAS81795.1"/>
    </source>
</evidence>
<dbReference type="InParanoid" id="A0A0P0VRS4"/>
<proteinExistence type="predicted"/>
<feature type="compositionally biased region" description="Gly residues" evidence="1">
    <location>
        <begin position="62"/>
        <end position="71"/>
    </location>
</feature>
<reference evidence="3" key="1">
    <citation type="journal article" date="2005" name="Nature">
        <title>The map-based sequence of the rice genome.</title>
        <authorList>
            <consortium name="International rice genome sequencing project (IRGSP)"/>
            <person name="Matsumoto T."/>
            <person name="Wu J."/>
            <person name="Kanamori H."/>
            <person name="Katayose Y."/>
            <person name="Fujisawa M."/>
            <person name="Namiki N."/>
            <person name="Mizuno H."/>
            <person name="Yamamoto K."/>
            <person name="Antonio B.A."/>
            <person name="Baba T."/>
            <person name="Sakata K."/>
            <person name="Nagamura Y."/>
            <person name="Aoki H."/>
            <person name="Arikawa K."/>
            <person name="Arita K."/>
            <person name="Bito T."/>
            <person name="Chiden Y."/>
            <person name="Fujitsuka N."/>
            <person name="Fukunaka R."/>
            <person name="Hamada M."/>
            <person name="Harada C."/>
            <person name="Hayashi A."/>
            <person name="Hijishita S."/>
            <person name="Honda M."/>
            <person name="Hosokawa S."/>
            <person name="Ichikawa Y."/>
            <person name="Idonuma A."/>
            <person name="Iijima M."/>
            <person name="Ikeda M."/>
            <person name="Ikeno M."/>
            <person name="Ito K."/>
            <person name="Ito S."/>
            <person name="Ito T."/>
            <person name="Ito Y."/>
            <person name="Ito Y."/>
            <person name="Iwabuchi A."/>
            <person name="Kamiya K."/>
            <person name="Karasawa W."/>
            <person name="Kurita K."/>
            <person name="Katagiri S."/>
            <person name="Kikuta A."/>
            <person name="Kobayashi H."/>
            <person name="Kobayashi N."/>
            <person name="Machita K."/>
            <person name="Maehara T."/>
            <person name="Masukawa M."/>
            <person name="Mizubayashi T."/>
            <person name="Mukai Y."/>
            <person name="Nagasaki H."/>
            <person name="Nagata Y."/>
            <person name="Naito S."/>
            <person name="Nakashima M."/>
            <person name="Nakama Y."/>
            <person name="Nakamichi Y."/>
            <person name="Nakamura M."/>
            <person name="Meguro A."/>
            <person name="Negishi M."/>
            <person name="Ohta I."/>
            <person name="Ohta T."/>
            <person name="Okamoto M."/>
            <person name="Ono N."/>
            <person name="Saji S."/>
            <person name="Sakaguchi M."/>
            <person name="Sakai K."/>
            <person name="Shibata M."/>
            <person name="Shimokawa T."/>
            <person name="Song J."/>
            <person name="Takazaki Y."/>
            <person name="Terasawa K."/>
            <person name="Tsugane M."/>
            <person name="Tsuji K."/>
            <person name="Ueda S."/>
            <person name="Waki K."/>
            <person name="Yamagata H."/>
            <person name="Yamamoto M."/>
            <person name="Yamamoto S."/>
            <person name="Yamane H."/>
            <person name="Yoshiki S."/>
            <person name="Yoshihara R."/>
            <person name="Yukawa K."/>
            <person name="Zhong H."/>
            <person name="Yano M."/>
            <person name="Yuan Q."/>
            <person name="Ouyang S."/>
            <person name="Liu J."/>
            <person name="Jones K.M."/>
            <person name="Gansberger K."/>
            <person name="Moffat K."/>
            <person name="Hill J."/>
            <person name="Bera J."/>
            <person name="Fadrosh D."/>
            <person name="Jin S."/>
            <person name="Johri S."/>
            <person name="Kim M."/>
            <person name="Overton L."/>
            <person name="Reardon M."/>
            <person name="Tsitrin T."/>
            <person name="Vuong H."/>
            <person name="Weaver B."/>
            <person name="Ciecko A."/>
            <person name="Tallon L."/>
            <person name="Jackson J."/>
            <person name="Pai G."/>
            <person name="Aken S.V."/>
            <person name="Utterback T."/>
            <person name="Reidmuller S."/>
            <person name="Feldblyum T."/>
            <person name="Hsiao J."/>
            <person name="Zismann V."/>
            <person name="Iobst S."/>
            <person name="de Vazeille A.R."/>
            <person name="Buell C.R."/>
            <person name="Ying K."/>
            <person name="Li Y."/>
            <person name="Lu T."/>
            <person name="Huang Y."/>
            <person name="Zhao Q."/>
            <person name="Feng Q."/>
            <person name="Zhang L."/>
            <person name="Zhu J."/>
            <person name="Weng Q."/>
            <person name="Mu J."/>
            <person name="Lu Y."/>
            <person name="Fan D."/>
            <person name="Liu Y."/>
            <person name="Guan J."/>
            <person name="Zhang Y."/>
            <person name="Yu S."/>
            <person name="Liu X."/>
            <person name="Zhang Y."/>
            <person name="Hong G."/>
            <person name="Han B."/>
            <person name="Choisne N."/>
            <person name="Demange N."/>
            <person name="Orjeda G."/>
            <person name="Samain S."/>
            <person name="Cattolico L."/>
            <person name="Pelletier E."/>
            <person name="Couloux A."/>
            <person name="Segurens B."/>
            <person name="Wincker P."/>
            <person name="D'Hont A."/>
            <person name="Scarpelli C."/>
            <person name="Weissenbach J."/>
            <person name="Salanoubat M."/>
            <person name="Quetier F."/>
            <person name="Yu Y."/>
            <person name="Kim H.R."/>
            <person name="Rambo T."/>
            <person name="Currie J."/>
            <person name="Collura K."/>
            <person name="Luo M."/>
            <person name="Yang T."/>
            <person name="Ammiraju J.S.S."/>
            <person name="Engler F."/>
            <person name="Soderlund C."/>
            <person name="Wing R.A."/>
            <person name="Palmer L.E."/>
            <person name="de la Bastide M."/>
            <person name="Spiegel L."/>
            <person name="Nascimento L."/>
            <person name="Zutavern T."/>
            <person name="O'Shaughnessy A."/>
            <person name="Dike S."/>
            <person name="Dedhia N."/>
            <person name="Preston R."/>
            <person name="Balija V."/>
            <person name="McCombie W.R."/>
            <person name="Chow T."/>
            <person name="Chen H."/>
            <person name="Chung M."/>
            <person name="Chen C."/>
            <person name="Shaw J."/>
            <person name="Wu H."/>
            <person name="Hsiao K."/>
            <person name="Chao Y."/>
            <person name="Chu M."/>
            <person name="Cheng C."/>
            <person name="Hour A."/>
            <person name="Lee P."/>
            <person name="Lin S."/>
            <person name="Lin Y."/>
            <person name="Liou J."/>
            <person name="Liu S."/>
            <person name="Hsing Y."/>
            <person name="Raghuvanshi S."/>
            <person name="Mohanty A."/>
            <person name="Bharti A.K."/>
            <person name="Gaur A."/>
            <person name="Gupta V."/>
            <person name="Kumar D."/>
            <person name="Ravi V."/>
            <person name="Vij S."/>
            <person name="Kapur A."/>
            <person name="Khurana P."/>
            <person name="Khurana P."/>
            <person name="Khurana J.P."/>
            <person name="Tyagi A.K."/>
            <person name="Gaikwad K."/>
            <person name="Singh A."/>
            <person name="Dalal V."/>
            <person name="Srivastava S."/>
            <person name="Dixit A."/>
            <person name="Pal A.K."/>
            <person name="Ghazi I.A."/>
            <person name="Yadav M."/>
            <person name="Pandit A."/>
            <person name="Bhargava A."/>
            <person name="Sureshbabu K."/>
            <person name="Batra K."/>
            <person name="Sharma T.R."/>
            <person name="Mohapatra T."/>
            <person name="Singh N.K."/>
            <person name="Messing J."/>
            <person name="Nelson A.B."/>
            <person name="Fuks G."/>
            <person name="Kavchok S."/>
            <person name="Keizer G."/>
            <person name="Linton E."/>
            <person name="Llaca V."/>
            <person name="Song R."/>
            <person name="Tanyolac B."/>
            <person name="Young S."/>
            <person name="Ho-Il K."/>
            <person name="Hahn J.H."/>
            <person name="Sangsakoo G."/>
            <person name="Vanavichit A."/>
            <person name="de Mattos Luiz.A.T."/>
            <person name="Zimmer P.D."/>
            <person name="Malone G."/>
            <person name="Dellagostin O."/>
            <person name="de Oliveira A.C."/>
            <person name="Bevan M."/>
            <person name="Bancroft I."/>
            <person name="Minx P."/>
            <person name="Cordum H."/>
            <person name="Wilson R."/>
            <person name="Cheng Z."/>
            <person name="Jin W."/>
            <person name="Jiang J."/>
            <person name="Leong S.A."/>
            <person name="Iwama H."/>
            <person name="Gojobori T."/>
            <person name="Itoh T."/>
            <person name="Niimura Y."/>
            <person name="Fujii Y."/>
            <person name="Habara T."/>
            <person name="Sakai H."/>
            <person name="Sato Y."/>
            <person name="Wilson G."/>
            <person name="Kumar K."/>
            <person name="McCouch S."/>
            <person name="Juretic N."/>
            <person name="Hoen D."/>
            <person name="Wright S."/>
            <person name="Bruskiewich R."/>
            <person name="Bureau T."/>
            <person name="Miyao A."/>
            <person name="Hirochika H."/>
            <person name="Nishikawa T."/>
            <person name="Kadowaki K."/>
            <person name="Sugiura M."/>
            <person name="Burr B."/>
            <person name="Sasaki T."/>
        </authorList>
    </citation>
    <scope>NUCLEOTIDE SEQUENCE [LARGE SCALE GENOMIC DNA]</scope>
    <source>
        <strain evidence="3">cv. Nipponbare</strain>
    </source>
</reference>
<feature type="compositionally biased region" description="Low complexity" evidence="1">
    <location>
        <begin position="72"/>
        <end position="84"/>
    </location>
</feature>
<feature type="region of interest" description="Disordered" evidence="1">
    <location>
        <begin position="26"/>
        <end position="84"/>
    </location>
</feature>
<dbReference type="AlphaFoldDB" id="A0A0P0VRS4"/>
<feature type="non-terminal residue" evidence="2">
    <location>
        <position position="1"/>
    </location>
</feature>
<evidence type="ECO:0000256" key="1">
    <source>
        <dbReference type="SAM" id="MobiDB-lite"/>
    </source>
</evidence>
<keyword evidence="3" id="KW-1185">Reference proteome</keyword>
<gene>
    <name evidence="2" type="ordered locus">Os02g0834100</name>
    <name evidence="2" type="ORF">OSNPB_020834100</name>
</gene>
<name>A0A0P0VRS4_ORYSJ</name>
<dbReference type="EMBL" id="AP014958">
    <property type="protein sequence ID" value="BAS81795.1"/>
    <property type="molecule type" value="Genomic_DNA"/>
</dbReference>
<accession>A0A0P0VRS4</accession>
<reference evidence="2 3" key="3">
    <citation type="journal article" date="2013" name="Rice">
        <title>Improvement of the Oryza sativa Nipponbare reference genome using next generation sequence and optical map data.</title>
        <authorList>
            <person name="Kawahara Y."/>
            <person name="de la Bastide M."/>
            <person name="Hamilton J.P."/>
            <person name="Kanamori H."/>
            <person name="McCombie W.R."/>
            <person name="Ouyang S."/>
            <person name="Schwartz D.C."/>
            <person name="Tanaka T."/>
            <person name="Wu J."/>
            <person name="Zhou S."/>
            <person name="Childs K.L."/>
            <person name="Davidson R.M."/>
            <person name="Lin H."/>
            <person name="Quesada-Ocampo L."/>
            <person name="Vaillancourt B."/>
            <person name="Sakai H."/>
            <person name="Lee S.S."/>
            <person name="Kim J."/>
            <person name="Numa H."/>
            <person name="Itoh T."/>
            <person name="Buell C.R."/>
            <person name="Matsumoto T."/>
        </authorList>
    </citation>
    <scope>NUCLEOTIDE SEQUENCE [LARGE SCALE GENOMIC DNA]</scope>
    <source>
        <strain evidence="3">cv. Nipponbare</strain>
    </source>
</reference>
<dbReference type="Gramene" id="Os02t0834100-01">
    <property type="protein sequence ID" value="Os02t0834100-01"/>
    <property type="gene ID" value="Os02g0834100"/>
</dbReference>
<organism evidence="2 3">
    <name type="scientific">Oryza sativa subsp. japonica</name>
    <name type="common">Rice</name>
    <dbReference type="NCBI Taxonomy" id="39947"/>
    <lineage>
        <taxon>Eukaryota</taxon>
        <taxon>Viridiplantae</taxon>
        <taxon>Streptophyta</taxon>
        <taxon>Embryophyta</taxon>
        <taxon>Tracheophyta</taxon>
        <taxon>Spermatophyta</taxon>
        <taxon>Magnoliopsida</taxon>
        <taxon>Liliopsida</taxon>
        <taxon>Poales</taxon>
        <taxon>Poaceae</taxon>
        <taxon>BOP clade</taxon>
        <taxon>Oryzoideae</taxon>
        <taxon>Oryzeae</taxon>
        <taxon>Oryzinae</taxon>
        <taxon>Oryza</taxon>
        <taxon>Oryza sativa</taxon>
    </lineage>
</organism>
<dbReference type="PaxDb" id="39947-A0A0P0VRS4"/>
<reference evidence="2 3" key="2">
    <citation type="journal article" date="2013" name="Plant Cell Physiol.">
        <title>Rice Annotation Project Database (RAP-DB): an integrative and interactive database for rice genomics.</title>
        <authorList>
            <person name="Sakai H."/>
            <person name="Lee S.S."/>
            <person name="Tanaka T."/>
            <person name="Numa H."/>
            <person name="Kim J."/>
            <person name="Kawahara Y."/>
            <person name="Wakimoto H."/>
            <person name="Yang C.C."/>
            <person name="Iwamoto M."/>
            <person name="Abe T."/>
            <person name="Yamada Y."/>
            <person name="Muto A."/>
            <person name="Inokuchi H."/>
            <person name="Ikemura T."/>
            <person name="Matsumoto T."/>
            <person name="Sasaki T."/>
            <person name="Itoh T."/>
        </authorList>
    </citation>
    <scope>NUCLEOTIDE SEQUENCE [LARGE SCALE GENOMIC DNA]</scope>
    <source>
        <strain evidence="3">cv. Nipponbare</strain>
    </source>
</reference>
<protein>
    <submittedName>
        <fullName evidence="2">Os02g0834100 protein</fullName>
    </submittedName>
</protein>
<sequence>TLALQGDGRRGALRAACGAAAGAVYGGGEPATAGQPARQGRLPAGRTGAASPRVAAERAHGRGGVDAGRGPLGLAPGRGAAADS</sequence>
<dbReference type="Proteomes" id="UP000059680">
    <property type="component" value="Chromosome 2"/>
</dbReference>
<evidence type="ECO:0000313" key="3">
    <source>
        <dbReference type="Proteomes" id="UP000059680"/>
    </source>
</evidence>